<organism evidence="1 2">
    <name type="scientific">Seohaeicola nanhaiensis</name>
    <dbReference type="NCBI Taxonomy" id="1387282"/>
    <lineage>
        <taxon>Bacteria</taxon>
        <taxon>Pseudomonadati</taxon>
        <taxon>Pseudomonadota</taxon>
        <taxon>Alphaproteobacteria</taxon>
        <taxon>Rhodobacterales</taxon>
        <taxon>Roseobacteraceae</taxon>
        <taxon>Seohaeicola</taxon>
    </lineage>
</organism>
<protein>
    <submittedName>
        <fullName evidence="1">Uncharacterized protein</fullName>
    </submittedName>
</protein>
<name>A0ABV9KER5_9RHOB</name>
<dbReference type="EMBL" id="JBHSGI010000005">
    <property type="protein sequence ID" value="MFC4668439.1"/>
    <property type="molecule type" value="Genomic_DNA"/>
</dbReference>
<reference evidence="2" key="1">
    <citation type="journal article" date="2019" name="Int. J. Syst. Evol. Microbiol.">
        <title>The Global Catalogue of Microorganisms (GCM) 10K type strain sequencing project: providing services to taxonomists for standard genome sequencing and annotation.</title>
        <authorList>
            <consortium name="The Broad Institute Genomics Platform"/>
            <consortium name="The Broad Institute Genome Sequencing Center for Infectious Disease"/>
            <person name="Wu L."/>
            <person name="Ma J."/>
        </authorList>
    </citation>
    <scope>NUCLEOTIDE SEQUENCE [LARGE SCALE GENOMIC DNA]</scope>
    <source>
        <strain evidence="2">CGMCC 4.7283</strain>
    </source>
</reference>
<accession>A0ABV9KER5</accession>
<sequence length="75" mass="8181">MGTTETLASQLADDCMKAMEVTGNDRLHVEVGKVLGASSQTLEEAFLTEMRVRLAAIGAQKFLREQLAQAQVRDT</sequence>
<keyword evidence="2" id="KW-1185">Reference proteome</keyword>
<proteinExistence type="predicted"/>
<gene>
    <name evidence="1" type="ORF">ACFO5X_07735</name>
</gene>
<evidence type="ECO:0000313" key="2">
    <source>
        <dbReference type="Proteomes" id="UP001595973"/>
    </source>
</evidence>
<dbReference type="RefSeq" id="WP_380716723.1">
    <property type="nucleotide sequence ID" value="NZ_JBHSGI010000005.1"/>
</dbReference>
<comment type="caution">
    <text evidence="1">The sequence shown here is derived from an EMBL/GenBank/DDBJ whole genome shotgun (WGS) entry which is preliminary data.</text>
</comment>
<evidence type="ECO:0000313" key="1">
    <source>
        <dbReference type="EMBL" id="MFC4668439.1"/>
    </source>
</evidence>
<dbReference type="Proteomes" id="UP001595973">
    <property type="component" value="Unassembled WGS sequence"/>
</dbReference>